<dbReference type="AlphaFoldDB" id="A0A8J6MEH7"/>
<dbReference type="CDD" id="cd00586">
    <property type="entry name" value="4HBT"/>
    <property type="match status" value="1"/>
</dbReference>
<reference evidence="3" key="1">
    <citation type="submission" date="2020-08" db="EMBL/GenBank/DDBJ databases">
        <title>Genome public.</title>
        <authorList>
            <person name="Liu C."/>
            <person name="Sun Q."/>
        </authorList>
    </citation>
    <scope>NUCLEOTIDE SEQUENCE</scope>
    <source>
        <strain evidence="3">NSJ-52</strain>
    </source>
</reference>
<organism evidence="3 4">
    <name type="scientific">Lawsonibacter faecis</name>
    <dbReference type="NCBI Taxonomy" id="2763052"/>
    <lineage>
        <taxon>Bacteria</taxon>
        <taxon>Bacillati</taxon>
        <taxon>Bacillota</taxon>
        <taxon>Clostridia</taxon>
        <taxon>Eubacteriales</taxon>
        <taxon>Oscillospiraceae</taxon>
        <taxon>Lawsonibacter</taxon>
    </lineage>
</organism>
<protein>
    <submittedName>
        <fullName evidence="3">Acyl-CoA thioesterase</fullName>
    </submittedName>
</protein>
<dbReference type="Pfam" id="PF13279">
    <property type="entry name" value="4HBT_2"/>
    <property type="match status" value="1"/>
</dbReference>
<keyword evidence="2" id="KW-0378">Hydrolase</keyword>
<proteinExistence type="inferred from homology"/>
<dbReference type="InterPro" id="IPR029069">
    <property type="entry name" value="HotDog_dom_sf"/>
</dbReference>
<gene>
    <name evidence="3" type="ORF">H8S62_16000</name>
</gene>
<dbReference type="PANTHER" id="PTHR31793">
    <property type="entry name" value="4-HYDROXYBENZOYL-COA THIOESTERASE FAMILY MEMBER"/>
    <property type="match status" value="1"/>
</dbReference>
<dbReference type="PIRSF" id="PIRSF003230">
    <property type="entry name" value="YbgC"/>
    <property type="match status" value="1"/>
</dbReference>
<name>A0A8J6MEH7_9FIRM</name>
<sequence length="137" mass="15889">MPIEPYFRRVFYYETDRMGFVHHSNYIRWLEEARMDYMRKLGIDCKLLEDQGIIIPVTGVSCEYRQSVYFDDIVEIRVRLTAFNGVRLAFRYEVYDGAALSATGESRHCFLSGGVPVNLKKRFPALCASVMQAVETL</sequence>
<keyword evidence="4" id="KW-1185">Reference proteome</keyword>
<dbReference type="InterPro" id="IPR006684">
    <property type="entry name" value="YbgC/YbaW"/>
</dbReference>
<evidence type="ECO:0000313" key="3">
    <source>
        <dbReference type="EMBL" id="MBC5738516.1"/>
    </source>
</evidence>
<dbReference type="SUPFAM" id="SSF54637">
    <property type="entry name" value="Thioesterase/thiol ester dehydrase-isomerase"/>
    <property type="match status" value="1"/>
</dbReference>
<evidence type="ECO:0000313" key="4">
    <source>
        <dbReference type="Proteomes" id="UP000607645"/>
    </source>
</evidence>
<dbReference type="PANTHER" id="PTHR31793:SF27">
    <property type="entry name" value="NOVEL THIOESTERASE SUPERFAMILY DOMAIN AND SAPOSIN A-TYPE DOMAIN CONTAINING PROTEIN (0610012H03RIK)"/>
    <property type="match status" value="1"/>
</dbReference>
<dbReference type="GO" id="GO:0047617">
    <property type="term" value="F:fatty acyl-CoA hydrolase activity"/>
    <property type="evidence" value="ECO:0007669"/>
    <property type="project" value="TreeGrafter"/>
</dbReference>
<dbReference type="EMBL" id="JACOPQ010000016">
    <property type="protein sequence ID" value="MBC5738516.1"/>
    <property type="molecule type" value="Genomic_DNA"/>
</dbReference>
<comment type="caution">
    <text evidence="3">The sequence shown here is derived from an EMBL/GenBank/DDBJ whole genome shotgun (WGS) entry which is preliminary data.</text>
</comment>
<accession>A0A8J6MEH7</accession>
<comment type="similarity">
    <text evidence="1">Belongs to the 4-hydroxybenzoyl-CoA thioesterase family.</text>
</comment>
<dbReference type="NCBIfam" id="TIGR00051">
    <property type="entry name" value="YbgC/FadM family acyl-CoA thioesterase"/>
    <property type="match status" value="1"/>
</dbReference>
<dbReference type="Gene3D" id="3.10.129.10">
    <property type="entry name" value="Hotdog Thioesterase"/>
    <property type="match status" value="1"/>
</dbReference>
<dbReference type="RefSeq" id="WP_186920258.1">
    <property type="nucleotide sequence ID" value="NZ_JACOPQ010000016.1"/>
</dbReference>
<evidence type="ECO:0000256" key="1">
    <source>
        <dbReference type="ARBA" id="ARBA00005953"/>
    </source>
</evidence>
<dbReference type="Proteomes" id="UP000607645">
    <property type="component" value="Unassembled WGS sequence"/>
</dbReference>
<dbReference type="InterPro" id="IPR050563">
    <property type="entry name" value="4-hydroxybenzoyl-CoA_TE"/>
</dbReference>
<evidence type="ECO:0000256" key="2">
    <source>
        <dbReference type="ARBA" id="ARBA00022801"/>
    </source>
</evidence>